<dbReference type="GO" id="GO:0043565">
    <property type="term" value="F:sequence-specific DNA binding"/>
    <property type="evidence" value="ECO:0007669"/>
    <property type="project" value="TreeGrafter"/>
</dbReference>
<dbReference type="Gene3D" id="3.40.50.150">
    <property type="entry name" value="Vaccinia Virus protein VP39"/>
    <property type="match status" value="1"/>
</dbReference>
<dbReference type="GO" id="GO:0009007">
    <property type="term" value="F:site-specific DNA-methyltransferase (adenine-specific) activity"/>
    <property type="evidence" value="ECO:0007669"/>
    <property type="project" value="UniProtKB-EC"/>
</dbReference>
<evidence type="ECO:0000313" key="8">
    <source>
        <dbReference type="EMBL" id="ATA90652.1"/>
    </source>
</evidence>
<dbReference type="REBASE" id="218468">
    <property type="entry name" value="M1.CstH2177ORF9250P"/>
</dbReference>
<dbReference type="Gene3D" id="1.10.1020.10">
    <property type="entry name" value="Adenine-specific Methyltransferase, Domain 2"/>
    <property type="match status" value="1"/>
</dbReference>
<dbReference type="PANTHER" id="PTHR30481">
    <property type="entry name" value="DNA ADENINE METHYLASE"/>
    <property type="match status" value="1"/>
</dbReference>
<comment type="catalytic activity">
    <reaction evidence="6">
        <text>a 2'-deoxyadenosine in DNA + S-adenosyl-L-methionine = an N(6)-methyl-2'-deoxyadenosine in DNA + S-adenosyl-L-homocysteine + H(+)</text>
        <dbReference type="Rhea" id="RHEA:15197"/>
        <dbReference type="Rhea" id="RHEA-COMP:12418"/>
        <dbReference type="Rhea" id="RHEA-COMP:12419"/>
        <dbReference type="ChEBI" id="CHEBI:15378"/>
        <dbReference type="ChEBI" id="CHEBI:57856"/>
        <dbReference type="ChEBI" id="CHEBI:59789"/>
        <dbReference type="ChEBI" id="CHEBI:90615"/>
        <dbReference type="ChEBI" id="CHEBI:90616"/>
        <dbReference type="EC" id="2.1.1.72"/>
    </reaction>
</comment>
<dbReference type="GO" id="GO:0009307">
    <property type="term" value="P:DNA restriction-modification system"/>
    <property type="evidence" value="ECO:0007669"/>
    <property type="project" value="InterPro"/>
</dbReference>
<proteinExistence type="inferred from homology"/>
<feature type="binding site" evidence="7">
    <location>
        <position position="71"/>
    </location>
    <ligand>
        <name>S-adenosyl-L-methionine</name>
        <dbReference type="ChEBI" id="CHEBI:59789"/>
    </ligand>
</feature>
<feature type="binding site" evidence="7">
    <location>
        <position position="21"/>
    </location>
    <ligand>
        <name>S-adenosyl-L-methionine</name>
        <dbReference type="ChEBI" id="CHEBI:59789"/>
    </ligand>
</feature>
<evidence type="ECO:0000256" key="1">
    <source>
        <dbReference type="ARBA" id="ARBA00006594"/>
    </source>
</evidence>
<evidence type="ECO:0000256" key="6">
    <source>
        <dbReference type="ARBA" id="ARBA00047942"/>
    </source>
</evidence>
<dbReference type="Proteomes" id="UP000217348">
    <property type="component" value="Chromosome"/>
</dbReference>
<dbReference type="PANTHER" id="PTHR30481:SF3">
    <property type="entry name" value="DNA ADENINE METHYLASE"/>
    <property type="match status" value="1"/>
</dbReference>
<dbReference type="InterPro" id="IPR029063">
    <property type="entry name" value="SAM-dependent_MTases_sf"/>
</dbReference>
<dbReference type="OrthoDB" id="9805629at2"/>
<dbReference type="NCBIfam" id="TIGR00571">
    <property type="entry name" value="dam"/>
    <property type="match status" value="1"/>
</dbReference>
<feature type="binding site" evidence="7">
    <location>
        <position position="17"/>
    </location>
    <ligand>
        <name>S-adenosyl-L-methionine</name>
        <dbReference type="ChEBI" id="CHEBI:59789"/>
    </ligand>
</feature>
<dbReference type="EC" id="2.1.1.72" evidence="2"/>
<dbReference type="Pfam" id="PF02086">
    <property type="entry name" value="MethyltransfD12"/>
    <property type="match status" value="1"/>
</dbReference>
<evidence type="ECO:0000256" key="4">
    <source>
        <dbReference type="ARBA" id="ARBA00022679"/>
    </source>
</evidence>
<keyword evidence="5" id="KW-0949">S-adenosyl-L-methionine</keyword>
<dbReference type="InterPro" id="IPR012327">
    <property type="entry name" value="MeTrfase_D12"/>
</dbReference>
<name>A0A250FZT6_9FLAO</name>
<feature type="binding site" evidence="7">
    <location>
        <position position="207"/>
    </location>
    <ligand>
        <name>S-adenosyl-L-methionine</name>
        <dbReference type="ChEBI" id="CHEBI:59789"/>
    </ligand>
</feature>
<dbReference type="InterPro" id="IPR012263">
    <property type="entry name" value="M_m6A_EcoRV"/>
</dbReference>
<keyword evidence="3 8" id="KW-0489">Methyltransferase</keyword>
<dbReference type="InterPro" id="IPR023095">
    <property type="entry name" value="Ade_MeTrfase_dom_2"/>
</dbReference>
<evidence type="ECO:0000256" key="5">
    <source>
        <dbReference type="ARBA" id="ARBA00022691"/>
    </source>
</evidence>
<dbReference type="AlphaFoldDB" id="A0A250FZT6"/>
<dbReference type="GO" id="GO:1904047">
    <property type="term" value="F:S-adenosyl-L-methionine binding"/>
    <property type="evidence" value="ECO:0007669"/>
    <property type="project" value="TreeGrafter"/>
</dbReference>
<evidence type="ECO:0000256" key="7">
    <source>
        <dbReference type="PIRSR" id="PIRSR000398-1"/>
    </source>
</evidence>
<protein>
    <recommendedName>
        <fullName evidence="2">site-specific DNA-methyltransferase (adenine-specific)</fullName>
        <ecNumber evidence="2">2.1.1.72</ecNumber>
    </recommendedName>
</protein>
<dbReference type="PRINTS" id="PR00505">
    <property type="entry name" value="D12N6MTFRASE"/>
</dbReference>
<evidence type="ECO:0000256" key="2">
    <source>
        <dbReference type="ARBA" id="ARBA00011900"/>
    </source>
</evidence>
<dbReference type="KEGG" id="csto:CGC58_09250"/>
<dbReference type="SUPFAM" id="SSF53335">
    <property type="entry name" value="S-adenosyl-L-methionine-dependent methyltransferases"/>
    <property type="match status" value="1"/>
</dbReference>
<dbReference type="EMBL" id="CP022387">
    <property type="protein sequence ID" value="ATA90652.1"/>
    <property type="molecule type" value="Genomic_DNA"/>
</dbReference>
<evidence type="ECO:0000256" key="3">
    <source>
        <dbReference type="ARBA" id="ARBA00022603"/>
    </source>
</evidence>
<dbReference type="PIRSF" id="PIRSF000398">
    <property type="entry name" value="M_m6A_EcoRV"/>
    <property type="match status" value="1"/>
</dbReference>
<gene>
    <name evidence="8" type="ORF">CGC58_09250</name>
</gene>
<dbReference type="GO" id="GO:0006298">
    <property type="term" value="P:mismatch repair"/>
    <property type="evidence" value="ECO:0007669"/>
    <property type="project" value="TreeGrafter"/>
</dbReference>
<accession>A0A250FZT6</accession>
<dbReference type="GO" id="GO:0032259">
    <property type="term" value="P:methylation"/>
    <property type="evidence" value="ECO:0007669"/>
    <property type="project" value="UniProtKB-KW"/>
</dbReference>
<sequence length="303" mass="35092">MGVFTNNKSTAKPFLKWAGGKTQLISEIERNLPSKLVQGNFTYIEPFVGSGAVLFWMLNNFPNLKKAVINDINQDLINTYKTIASNPKELISILEILQNEYHDLDGNDDKKKQYYYDKRALYNTRKEERTSQSALFIFLNRTCFNGLYRVNRKNEFNVPMGSYKKPTICDTENLLAVSEALQKVEILCGDFEQTLSYADEKSLFYFDPPYKPLSETSSFNSYAKDEFNDDEQIRLRDFCNRLDALNHTWILSNSDVKGKNAEDNFFDDLYAEFSIQRVNAKRSINANHKKRGLLTELLITNHI</sequence>
<organism evidence="8 9">
    <name type="scientific">Capnocytophaga stomatis</name>
    <dbReference type="NCBI Taxonomy" id="1848904"/>
    <lineage>
        <taxon>Bacteria</taxon>
        <taxon>Pseudomonadati</taxon>
        <taxon>Bacteroidota</taxon>
        <taxon>Flavobacteriia</taxon>
        <taxon>Flavobacteriales</taxon>
        <taxon>Flavobacteriaceae</taxon>
        <taxon>Capnocytophaga</taxon>
    </lineage>
</organism>
<reference evidence="9" key="1">
    <citation type="submission" date="2017-06" db="EMBL/GenBank/DDBJ databases">
        <title>Capnocytophaga spp. assemblies.</title>
        <authorList>
            <person name="Gulvik C.A."/>
        </authorList>
    </citation>
    <scope>NUCLEOTIDE SEQUENCE [LARGE SCALE GENOMIC DNA]</scope>
    <source>
        <strain evidence="9">H2177</strain>
    </source>
</reference>
<comment type="similarity">
    <text evidence="1">Belongs to the N(4)/N(6)-methyltransferase family.</text>
</comment>
<evidence type="ECO:0000313" key="9">
    <source>
        <dbReference type="Proteomes" id="UP000217348"/>
    </source>
</evidence>
<keyword evidence="4" id="KW-0808">Transferase</keyword>